<keyword evidence="2" id="KW-1185">Reference proteome</keyword>
<comment type="caution">
    <text evidence="1">The sequence shown here is derived from an EMBL/GenBank/DDBJ whole genome shotgun (WGS) entry which is preliminary data.</text>
</comment>
<protein>
    <recommendedName>
        <fullName evidence="3">Asp_protease_2 domain-containing protein</fullName>
    </recommendedName>
</protein>
<dbReference type="PANTHER" id="PTHR35046:SF9">
    <property type="entry name" value="RNA-DIRECTED DNA POLYMERASE"/>
    <property type="match status" value="1"/>
</dbReference>
<dbReference type="Gene3D" id="2.40.70.10">
    <property type="entry name" value="Acid Proteases"/>
    <property type="match status" value="1"/>
</dbReference>
<name>A0ABR0NKJ8_GOSAR</name>
<evidence type="ECO:0000313" key="2">
    <source>
        <dbReference type="Proteomes" id="UP001358586"/>
    </source>
</evidence>
<reference evidence="1 2" key="1">
    <citation type="submission" date="2023-03" db="EMBL/GenBank/DDBJ databases">
        <title>WGS of Gossypium arboreum.</title>
        <authorList>
            <person name="Yu D."/>
        </authorList>
    </citation>
    <scope>NUCLEOTIDE SEQUENCE [LARGE SCALE GENOMIC DNA]</scope>
    <source>
        <tissue evidence="1">Leaf</tissue>
    </source>
</reference>
<dbReference type="CDD" id="cd00303">
    <property type="entry name" value="retropepsin_like"/>
    <property type="match status" value="1"/>
</dbReference>
<accession>A0ABR0NKJ8</accession>
<dbReference type="Proteomes" id="UP001358586">
    <property type="component" value="Chromosome 10"/>
</dbReference>
<dbReference type="SUPFAM" id="SSF50630">
    <property type="entry name" value="Acid proteases"/>
    <property type="match status" value="1"/>
</dbReference>
<organism evidence="1 2">
    <name type="scientific">Gossypium arboreum</name>
    <name type="common">Tree cotton</name>
    <name type="synonym">Gossypium nanking</name>
    <dbReference type="NCBI Taxonomy" id="29729"/>
    <lineage>
        <taxon>Eukaryota</taxon>
        <taxon>Viridiplantae</taxon>
        <taxon>Streptophyta</taxon>
        <taxon>Embryophyta</taxon>
        <taxon>Tracheophyta</taxon>
        <taxon>Spermatophyta</taxon>
        <taxon>Magnoliopsida</taxon>
        <taxon>eudicotyledons</taxon>
        <taxon>Gunneridae</taxon>
        <taxon>Pentapetalae</taxon>
        <taxon>rosids</taxon>
        <taxon>malvids</taxon>
        <taxon>Malvales</taxon>
        <taxon>Malvaceae</taxon>
        <taxon>Malvoideae</taxon>
        <taxon>Gossypium</taxon>
    </lineage>
</organism>
<gene>
    <name evidence="1" type="ORF">PVK06_035707</name>
</gene>
<proteinExistence type="predicted"/>
<evidence type="ECO:0000313" key="1">
    <source>
        <dbReference type="EMBL" id="KAK5794478.1"/>
    </source>
</evidence>
<dbReference type="InterPro" id="IPR021109">
    <property type="entry name" value="Peptidase_aspartic_dom_sf"/>
</dbReference>
<evidence type="ECO:0008006" key="3">
    <source>
        <dbReference type="Google" id="ProtNLM"/>
    </source>
</evidence>
<dbReference type="PANTHER" id="PTHR35046">
    <property type="entry name" value="ZINC KNUCKLE (CCHC-TYPE) FAMILY PROTEIN"/>
    <property type="match status" value="1"/>
</dbReference>
<sequence>MSRNSERNPNEEDEILVVKRSLKIQSAKIEQQLENIFHTRCHIQGKVCSMIIDGGSCTNVASTMLVEKLGLTTTKHPNPYKLQWLNEGGELKVTKQAVVAFSIGKYQDEVVCDVVPIHAGHLLLGHPWQFDRCVIHDRYTNRYTFNHLGKNVTLAPLTLKQVYQDQIKLKESVEKVKKK</sequence>
<dbReference type="EMBL" id="JARKNE010000010">
    <property type="protein sequence ID" value="KAK5794478.1"/>
    <property type="molecule type" value="Genomic_DNA"/>
</dbReference>